<dbReference type="EMBL" id="PDND01000192">
    <property type="protein sequence ID" value="PGH30094.1"/>
    <property type="molecule type" value="Genomic_DNA"/>
</dbReference>
<keyword evidence="2" id="KW-1185">Reference proteome</keyword>
<comment type="caution">
    <text evidence="1">The sequence shown here is derived from an EMBL/GenBank/DDBJ whole genome shotgun (WGS) entry which is preliminary data.</text>
</comment>
<dbReference type="AlphaFoldDB" id="A0A2B7Z160"/>
<reference evidence="1 2" key="1">
    <citation type="submission" date="2017-10" db="EMBL/GenBank/DDBJ databases">
        <title>Comparative genomics in systemic dimorphic fungi from Ajellomycetaceae.</title>
        <authorList>
            <person name="Munoz J.F."/>
            <person name="Mcewen J.G."/>
            <person name="Clay O.K."/>
            <person name="Cuomo C.A."/>
        </authorList>
    </citation>
    <scope>NUCLEOTIDE SEQUENCE [LARGE SCALE GENOMIC DNA]</scope>
    <source>
        <strain evidence="1 2">UAMH4076</strain>
    </source>
</reference>
<proteinExistence type="predicted"/>
<dbReference type="VEuPathDB" id="FungiDB:EMCG_07080"/>
<accession>A0A2B7Z160</accession>
<sequence>MAQICTPNYGTNGYAYTVTTQSELDMIATECTTVNGSIIIGTNYTGSFSLPNVRNITSQFWMEGRPISLSTSAPASIDIPDLEFLGDGLFLRDLQILTNFSAPKLRTVRLVTMDHAQSVDLRSLEGAESLDIIGNITSLQLDSLKHVRQRCRICNVDLCNQRITPTTSFDLSLPSLETVGRANFVGRLLSLNVPKLSNIIGDGTRFSSLLLVTSGNTINISFPQLSSVNETIELKGSIGSLSMPKLKIIPKDFIVNSYVPLDINLPFQEAGYIDLSGNISSVQFPNLRSLSSGQITSDLNIDCDFIKTTISNGTNATDNVYCNSNSGPRLLVDVKAAVSVVIVVVGLLITL</sequence>
<evidence type="ECO:0000313" key="1">
    <source>
        <dbReference type="EMBL" id="PGH30094.1"/>
    </source>
</evidence>
<gene>
    <name evidence="1" type="ORF">GX50_07156</name>
</gene>
<dbReference type="STRING" id="73230.A0A2B7Z160"/>
<evidence type="ECO:0008006" key="3">
    <source>
        <dbReference type="Google" id="ProtNLM"/>
    </source>
</evidence>
<evidence type="ECO:0000313" key="2">
    <source>
        <dbReference type="Proteomes" id="UP000226031"/>
    </source>
</evidence>
<organism evidence="1 2">
    <name type="scientific">[Emmonsia] crescens</name>
    <dbReference type="NCBI Taxonomy" id="73230"/>
    <lineage>
        <taxon>Eukaryota</taxon>
        <taxon>Fungi</taxon>
        <taxon>Dikarya</taxon>
        <taxon>Ascomycota</taxon>
        <taxon>Pezizomycotina</taxon>
        <taxon>Eurotiomycetes</taxon>
        <taxon>Eurotiomycetidae</taxon>
        <taxon>Onygenales</taxon>
        <taxon>Ajellomycetaceae</taxon>
        <taxon>Emergomyces</taxon>
    </lineage>
</organism>
<dbReference type="Proteomes" id="UP000226031">
    <property type="component" value="Unassembled WGS sequence"/>
</dbReference>
<protein>
    <recommendedName>
        <fullName evidence="3">Receptor L-domain domain-containing protein</fullName>
    </recommendedName>
</protein>
<name>A0A2B7Z160_9EURO</name>